<dbReference type="AlphaFoldDB" id="A0A0T7GL20"/>
<dbReference type="SMART" id="SM00421">
    <property type="entry name" value="HTH_LUXR"/>
    <property type="match status" value="1"/>
</dbReference>
<dbReference type="PANTHER" id="PTHR44688">
    <property type="entry name" value="DNA-BINDING TRANSCRIPTIONAL ACTIVATOR DEVR_DOSR"/>
    <property type="match status" value="1"/>
</dbReference>
<keyword evidence="1" id="KW-0805">Transcription regulation</keyword>
<dbReference type="PANTHER" id="PTHR44688:SF16">
    <property type="entry name" value="DNA-BINDING TRANSCRIPTIONAL ACTIVATOR DEVR_DOSR"/>
    <property type="match status" value="1"/>
</dbReference>
<evidence type="ECO:0000313" key="6">
    <source>
        <dbReference type="EMBL" id="CDZ47981.1"/>
    </source>
</evidence>
<dbReference type="InterPro" id="IPR016032">
    <property type="entry name" value="Sig_transdc_resp-reg_C-effctor"/>
</dbReference>
<protein>
    <submittedName>
        <fullName evidence="6">DNA-binding transcriptional regulator CsgD</fullName>
    </submittedName>
</protein>
<dbReference type="GO" id="GO:0006355">
    <property type="term" value="P:regulation of DNA-templated transcription"/>
    <property type="evidence" value="ECO:0007669"/>
    <property type="project" value="InterPro"/>
</dbReference>
<feature type="region of interest" description="Disordered" evidence="4">
    <location>
        <begin position="250"/>
        <end position="271"/>
    </location>
</feature>
<proteinExistence type="predicted"/>
<keyword evidence="2 6" id="KW-0238">DNA-binding</keyword>
<dbReference type="Proteomes" id="UP000039660">
    <property type="component" value="Unassembled WGS sequence"/>
</dbReference>
<evidence type="ECO:0000259" key="5">
    <source>
        <dbReference type="PROSITE" id="PS50043"/>
    </source>
</evidence>
<name>A0A0T7GL20_NEOGA</name>
<dbReference type="PROSITE" id="PS00622">
    <property type="entry name" value="HTH_LUXR_1"/>
    <property type="match status" value="1"/>
</dbReference>
<accession>A0A0T7GL20</accession>
<dbReference type="InterPro" id="IPR000792">
    <property type="entry name" value="Tscrpt_reg_LuxR_C"/>
</dbReference>
<dbReference type="EMBL" id="CCRK01000004">
    <property type="protein sequence ID" value="CDZ47981.1"/>
    <property type="molecule type" value="Genomic_DNA"/>
</dbReference>
<evidence type="ECO:0000256" key="4">
    <source>
        <dbReference type="SAM" id="MobiDB-lite"/>
    </source>
</evidence>
<evidence type="ECO:0000256" key="3">
    <source>
        <dbReference type="ARBA" id="ARBA00023163"/>
    </source>
</evidence>
<reference evidence="6 7" key="1">
    <citation type="submission" date="2014-08" db="EMBL/GenBank/DDBJ databases">
        <authorList>
            <person name="Chen Y.-H."/>
        </authorList>
    </citation>
    <scope>NUCLEOTIDE SEQUENCE [LARGE SCALE GENOMIC DNA]</scope>
</reference>
<evidence type="ECO:0000256" key="2">
    <source>
        <dbReference type="ARBA" id="ARBA00023125"/>
    </source>
</evidence>
<gene>
    <name evidence="6" type="primary">csgD</name>
    <name evidence="6" type="ORF">NGAL_HAMBI1189_21850</name>
</gene>
<evidence type="ECO:0000313" key="7">
    <source>
        <dbReference type="Proteomes" id="UP000039660"/>
    </source>
</evidence>
<sequence>MQIPHGISQHVGLDLATNALKRMNAIRTLLFICSPGTISTAMTAAIESEFPWLSVRTVPDLKLASVEFDNPVQLVLADVRLASALAEYWPELARHHPAATLALMGTDDDGEIASDHRRAKELDIVQGILPFNVNLDVFLSGLRIILKGGTYFPSTGYRSQRTAPLEGEEPADLKPALYQAGKPAIEKLTKRENEILVRMAMGNQNKIIAAALGLSEHTVKIHIHNIITKLGVHNRTEVVALYFEYRRKDTTGNAGDTDRGQDGRSLSGDKY</sequence>
<dbReference type="CDD" id="cd06170">
    <property type="entry name" value="LuxR_C_like"/>
    <property type="match status" value="1"/>
</dbReference>
<evidence type="ECO:0000256" key="1">
    <source>
        <dbReference type="ARBA" id="ARBA00023015"/>
    </source>
</evidence>
<dbReference type="Gene3D" id="1.10.10.10">
    <property type="entry name" value="Winged helix-like DNA-binding domain superfamily/Winged helix DNA-binding domain"/>
    <property type="match status" value="1"/>
</dbReference>
<dbReference type="GO" id="GO:0003677">
    <property type="term" value="F:DNA binding"/>
    <property type="evidence" value="ECO:0007669"/>
    <property type="project" value="UniProtKB-KW"/>
</dbReference>
<dbReference type="PROSITE" id="PS50043">
    <property type="entry name" value="HTH_LUXR_2"/>
    <property type="match status" value="1"/>
</dbReference>
<keyword evidence="3" id="KW-0804">Transcription</keyword>
<feature type="domain" description="HTH luxR-type" evidence="5">
    <location>
        <begin position="181"/>
        <end position="246"/>
    </location>
</feature>
<dbReference type="SUPFAM" id="SSF46894">
    <property type="entry name" value="C-terminal effector domain of the bipartite response regulators"/>
    <property type="match status" value="1"/>
</dbReference>
<dbReference type="Pfam" id="PF00196">
    <property type="entry name" value="GerE"/>
    <property type="match status" value="1"/>
</dbReference>
<dbReference type="InterPro" id="IPR036388">
    <property type="entry name" value="WH-like_DNA-bd_sf"/>
</dbReference>
<dbReference type="PRINTS" id="PR00038">
    <property type="entry name" value="HTHLUXR"/>
</dbReference>
<organism evidence="6 7">
    <name type="scientific">Neorhizobium galegae bv. officinalis</name>
    <dbReference type="NCBI Taxonomy" id="323656"/>
    <lineage>
        <taxon>Bacteria</taxon>
        <taxon>Pseudomonadati</taxon>
        <taxon>Pseudomonadota</taxon>
        <taxon>Alphaproteobacteria</taxon>
        <taxon>Hyphomicrobiales</taxon>
        <taxon>Rhizobiaceae</taxon>
        <taxon>Rhizobium/Agrobacterium group</taxon>
        <taxon>Neorhizobium</taxon>
    </lineage>
</organism>